<dbReference type="OrthoDB" id="338614at2759"/>
<dbReference type="Gene3D" id="3.40.140.100">
    <property type="entry name" value="Ubiquitin-like modifier-activating enzyme ATG7 C-terminal domain"/>
    <property type="match status" value="1"/>
</dbReference>
<dbReference type="InterPro" id="IPR000594">
    <property type="entry name" value="ThiF_NAD_FAD-bd"/>
</dbReference>
<dbReference type="AlphaFoldDB" id="A0A4C1T0D0"/>
<dbReference type="GO" id="GO:0006995">
    <property type="term" value="P:cellular response to nitrogen starvation"/>
    <property type="evidence" value="ECO:0007669"/>
    <property type="project" value="TreeGrafter"/>
</dbReference>
<dbReference type="Gene3D" id="3.40.140.70">
    <property type="entry name" value="Ubiquitin-like modifier-activating enzyme ATG7 N-terminal domain"/>
    <property type="match status" value="2"/>
</dbReference>
<dbReference type="EMBL" id="BGZK01000027">
    <property type="protein sequence ID" value="GBP07625.1"/>
    <property type="molecule type" value="Genomic_DNA"/>
</dbReference>
<dbReference type="PANTHER" id="PTHR10953:SF3">
    <property type="entry name" value="UBIQUITIN-LIKE MODIFIER-ACTIVATING ENZYME ATG7"/>
    <property type="match status" value="1"/>
</dbReference>
<dbReference type="Gene3D" id="3.40.50.720">
    <property type="entry name" value="NAD(P)-binding Rossmann-like Domain"/>
    <property type="match status" value="2"/>
</dbReference>
<evidence type="ECO:0000313" key="4">
    <source>
        <dbReference type="Proteomes" id="UP000299102"/>
    </source>
</evidence>
<dbReference type="InterPro" id="IPR042523">
    <property type="entry name" value="Atg7_N_2"/>
</dbReference>
<accession>A0A4C1T0D0</accession>
<dbReference type="GO" id="GO:0000045">
    <property type="term" value="P:autophagosome assembly"/>
    <property type="evidence" value="ECO:0007669"/>
    <property type="project" value="TreeGrafter"/>
</dbReference>
<proteinExistence type="predicted"/>
<dbReference type="GO" id="GO:0032446">
    <property type="term" value="P:protein modification by small protein conjugation"/>
    <property type="evidence" value="ECO:0007669"/>
    <property type="project" value="TreeGrafter"/>
</dbReference>
<dbReference type="InterPro" id="IPR045886">
    <property type="entry name" value="ThiF/MoeB/HesA"/>
</dbReference>
<feature type="domain" description="Ubiquitin-like modifier-activating enzyme Atg7 N-terminal" evidence="2">
    <location>
        <begin position="1"/>
        <end position="75"/>
    </location>
</feature>
<dbReference type="GO" id="GO:0000422">
    <property type="term" value="P:autophagy of mitochondrion"/>
    <property type="evidence" value="ECO:0007669"/>
    <property type="project" value="TreeGrafter"/>
</dbReference>
<feature type="domain" description="Ubiquitin-like modifier-activating enzyme Atg7 N-terminal" evidence="2">
    <location>
        <begin position="78"/>
        <end position="245"/>
    </location>
</feature>
<feature type="domain" description="THIF-type NAD/FAD binding fold" evidence="1">
    <location>
        <begin position="338"/>
        <end position="456"/>
    </location>
</feature>
<dbReference type="GO" id="GO:0019778">
    <property type="term" value="F:Atg12 activating enzyme activity"/>
    <property type="evidence" value="ECO:0007669"/>
    <property type="project" value="TreeGrafter"/>
</dbReference>
<dbReference type="PANTHER" id="PTHR10953">
    <property type="entry name" value="UBIQUITIN-ACTIVATING ENZYME E1"/>
    <property type="match status" value="1"/>
</dbReference>
<dbReference type="Pfam" id="PF00899">
    <property type="entry name" value="ThiF"/>
    <property type="match status" value="1"/>
</dbReference>
<evidence type="ECO:0000313" key="3">
    <source>
        <dbReference type="EMBL" id="GBP07625.1"/>
    </source>
</evidence>
<dbReference type="InterPro" id="IPR042522">
    <property type="entry name" value="Atg7_N_1"/>
</dbReference>
<sequence length="601" mass="66884">MKLDVDKLDENSKQIFGKFTYRDDVGPVFEVEGSSFNKTQQYSPYYVNVTGTIMNKNTIEDFKNIDKSSLINSVAPSQPLVYVNQKGIPLKNHFNQKQLDKLTEGYKDMEKNLQDFFGIIVEKDSVNIIKISDILRSDVAEQSKFDYDLTKIYFGFTDSSNGLNPGWPLRIFLAALLEHCPCLAGSNIHILSLRTKVNGDISSSTYFEIRIPQDVNTVESAGWVGWERNDRGNFGPKLANMSSSMDPVKLADASSDLNIKLMKWRLVPDLNLDIIKDTKCLLFGAGTLGCHVARNLIVTTAYGHSTLQRRHQYIAGFMGRNMISNVKNGLMERGGSDAAWGFRYITFLDSGKVSYSNPTRQVLFNHIDCHKGGKRKAEAAAENLKQILPSVNTQSLVAHIPMPGHPVGHSIKDETIDNIEKITKAIEDHDVLFLLLDSREARWMPSLIAAHLGKSLKDRTLDQQCTVTRPGVAAIAGALAVEMLVGLLQHPLKLNAPAACNLSEEIDKGTKSESEGILGVVPHSIRGFLWSYQTVVPTTIKFKQCIACSDDVINKYKADSIDFLLKVFNDANYLEEITGLSELHLAAEMSDVLMLSDDENE</sequence>
<keyword evidence="4" id="KW-1185">Reference proteome</keyword>
<gene>
    <name evidence="3" type="primary">ATG7</name>
    <name evidence="3" type="ORF">EVAR_2753_1</name>
</gene>
<dbReference type="GO" id="GO:0000407">
    <property type="term" value="C:phagophore assembly site"/>
    <property type="evidence" value="ECO:0007669"/>
    <property type="project" value="TreeGrafter"/>
</dbReference>
<name>A0A4C1T0D0_EUMVA</name>
<dbReference type="SUPFAM" id="SSF69572">
    <property type="entry name" value="Activating enzymes of the ubiquitin-like proteins"/>
    <property type="match status" value="2"/>
</dbReference>
<dbReference type="InterPro" id="IPR035985">
    <property type="entry name" value="Ubiquitin-activating_enz"/>
</dbReference>
<dbReference type="Pfam" id="PF16420">
    <property type="entry name" value="ATG7_N"/>
    <property type="match status" value="2"/>
</dbReference>
<reference evidence="3 4" key="1">
    <citation type="journal article" date="2019" name="Commun. Biol.">
        <title>The bagworm genome reveals a unique fibroin gene that provides high tensile strength.</title>
        <authorList>
            <person name="Kono N."/>
            <person name="Nakamura H."/>
            <person name="Ohtoshi R."/>
            <person name="Tomita M."/>
            <person name="Numata K."/>
            <person name="Arakawa K."/>
        </authorList>
    </citation>
    <scope>NUCLEOTIDE SEQUENCE [LARGE SCALE GENOMIC DNA]</scope>
</reference>
<organism evidence="3 4">
    <name type="scientific">Eumeta variegata</name>
    <name type="common">Bagworm moth</name>
    <name type="synonym">Eumeta japonica</name>
    <dbReference type="NCBI Taxonomy" id="151549"/>
    <lineage>
        <taxon>Eukaryota</taxon>
        <taxon>Metazoa</taxon>
        <taxon>Ecdysozoa</taxon>
        <taxon>Arthropoda</taxon>
        <taxon>Hexapoda</taxon>
        <taxon>Insecta</taxon>
        <taxon>Pterygota</taxon>
        <taxon>Neoptera</taxon>
        <taxon>Endopterygota</taxon>
        <taxon>Lepidoptera</taxon>
        <taxon>Glossata</taxon>
        <taxon>Ditrysia</taxon>
        <taxon>Tineoidea</taxon>
        <taxon>Psychidae</taxon>
        <taxon>Oiketicinae</taxon>
        <taxon>Eumeta</taxon>
    </lineage>
</organism>
<evidence type="ECO:0000259" key="1">
    <source>
        <dbReference type="Pfam" id="PF00899"/>
    </source>
</evidence>
<dbReference type="InterPro" id="IPR032197">
    <property type="entry name" value="Atg7_N"/>
</dbReference>
<evidence type="ECO:0000259" key="2">
    <source>
        <dbReference type="Pfam" id="PF16420"/>
    </source>
</evidence>
<dbReference type="STRING" id="151549.A0A4C1T0D0"/>
<dbReference type="GO" id="GO:0034727">
    <property type="term" value="P:piecemeal microautophagy of the nucleus"/>
    <property type="evidence" value="ECO:0007669"/>
    <property type="project" value="TreeGrafter"/>
</dbReference>
<protein>
    <submittedName>
        <fullName evidence="3">Ubiquitin-like modifier-activating enzyme ATG7</fullName>
    </submittedName>
</protein>
<dbReference type="GO" id="GO:0019779">
    <property type="term" value="F:Atg8 activating enzyme activity"/>
    <property type="evidence" value="ECO:0007669"/>
    <property type="project" value="TreeGrafter"/>
</dbReference>
<comment type="caution">
    <text evidence="3">The sequence shown here is derived from an EMBL/GenBank/DDBJ whole genome shotgun (WGS) entry which is preliminary data.</text>
</comment>
<dbReference type="Proteomes" id="UP000299102">
    <property type="component" value="Unassembled WGS sequence"/>
</dbReference>